<protein>
    <submittedName>
        <fullName evidence="2">Uncharacterized protein</fullName>
    </submittedName>
</protein>
<proteinExistence type="predicted"/>
<dbReference type="Proteomes" id="UP001358586">
    <property type="component" value="Chromosome 8"/>
</dbReference>
<dbReference type="EMBL" id="JARKNE010000008">
    <property type="protein sequence ID" value="KAK5812207.1"/>
    <property type="molecule type" value="Genomic_DNA"/>
</dbReference>
<reference evidence="2 3" key="1">
    <citation type="submission" date="2023-03" db="EMBL/GenBank/DDBJ databases">
        <title>WGS of Gossypium arboreum.</title>
        <authorList>
            <person name="Yu D."/>
        </authorList>
    </citation>
    <scope>NUCLEOTIDE SEQUENCE [LARGE SCALE GENOMIC DNA]</scope>
    <source>
        <tissue evidence="2">Leaf</tissue>
    </source>
</reference>
<gene>
    <name evidence="2" type="ORF">PVK06_027626</name>
</gene>
<sequence length="75" mass="8108">MASGLSVMFIKAVSPMGLRFANLWHTRLCSKLSLAVINVSSVFLPTCTPWQSGNVVYISTCGVAVYLIMVLVDAK</sequence>
<evidence type="ECO:0000256" key="1">
    <source>
        <dbReference type="SAM" id="Phobius"/>
    </source>
</evidence>
<comment type="caution">
    <text evidence="2">The sequence shown here is derived from an EMBL/GenBank/DDBJ whole genome shotgun (WGS) entry which is preliminary data.</text>
</comment>
<evidence type="ECO:0000313" key="3">
    <source>
        <dbReference type="Proteomes" id="UP001358586"/>
    </source>
</evidence>
<keyword evidence="1" id="KW-1133">Transmembrane helix</keyword>
<keyword evidence="3" id="KW-1185">Reference proteome</keyword>
<evidence type="ECO:0000313" key="2">
    <source>
        <dbReference type="EMBL" id="KAK5812207.1"/>
    </source>
</evidence>
<organism evidence="2 3">
    <name type="scientific">Gossypium arboreum</name>
    <name type="common">Tree cotton</name>
    <name type="synonym">Gossypium nanking</name>
    <dbReference type="NCBI Taxonomy" id="29729"/>
    <lineage>
        <taxon>Eukaryota</taxon>
        <taxon>Viridiplantae</taxon>
        <taxon>Streptophyta</taxon>
        <taxon>Embryophyta</taxon>
        <taxon>Tracheophyta</taxon>
        <taxon>Spermatophyta</taxon>
        <taxon>Magnoliopsida</taxon>
        <taxon>eudicotyledons</taxon>
        <taxon>Gunneridae</taxon>
        <taxon>Pentapetalae</taxon>
        <taxon>rosids</taxon>
        <taxon>malvids</taxon>
        <taxon>Malvales</taxon>
        <taxon>Malvaceae</taxon>
        <taxon>Malvoideae</taxon>
        <taxon>Gossypium</taxon>
    </lineage>
</organism>
<feature type="transmembrane region" description="Helical" evidence="1">
    <location>
        <begin position="55"/>
        <end position="72"/>
    </location>
</feature>
<keyword evidence="1" id="KW-0812">Transmembrane</keyword>
<keyword evidence="1" id="KW-0472">Membrane</keyword>
<accession>A0ABR0P0U8</accession>
<name>A0ABR0P0U8_GOSAR</name>